<dbReference type="AlphaFoldDB" id="A0A177N1D2"/>
<feature type="signal peptide" evidence="1">
    <location>
        <begin position="1"/>
        <end position="25"/>
    </location>
</feature>
<proteinExistence type="predicted"/>
<reference evidence="3 4" key="1">
    <citation type="submission" date="2016-03" db="EMBL/GenBank/DDBJ databases">
        <authorList>
            <person name="Heylen K."/>
            <person name="De Vos P."/>
            <person name="Vekeman B."/>
        </authorList>
    </citation>
    <scope>NUCLEOTIDE SEQUENCE [LARGE SCALE GENOMIC DNA]</scope>
    <source>
        <strain evidence="3 4">R-49807</strain>
    </source>
</reference>
<keyword evidence="4" id="KW-1185">Reference proteome</keyword>
<organism evidence="2 5">
    <name type="scientific">Methylomonas koyamae</name>
    <dbReference type="NCBI Taxonomy" id="702114"/>
    <lineage>
        <taxon>Bacteria</taxon>
        <taxon>Pseudomonadati</taxon>
        <taxon>Pseudomonadota</taxon>
        <taxon>Gammaproteobacteria</taxon>
        <taxon>Methylococcales</taxon>
        <taxon>Methylococcaceae</taxon>
        <taxon>Methylomonas</taxon>
    </lineage>
</organism>
<evidence type="ECO:0000313" key="2">
    <source>
        <dbReference type="EMBL" id="OAI10969.1"/>
    </source>
</evidence>
<dbReference type="Proteomes" id="UP000077857">
    <property type="component" value="Unassembled WGS sequence"/>
</dbReference>
<comment type="caution">
    <text evidence="2">The sequence shown here is derived from an EMBL/GenBank/DDBJ whole genome shotgun (WGS) entry which is preliminary data.</text>
</comment>
<reference evidence="2 5" key="2">
    <citation type="submission" date="2016-03" db="EMBL/GenBank/DDBJ databases">
        <authorList>
            <person name="Ploux O."/>
        </authorList>
    </citation>
    <scope>NUCLEOTIDE SEQUENCE [LARGE SCALE GENOMIC DNA]</scope>
    <source>
        <strain evidence="2 5">R-45378</strain>
    </source>
</reference>
<evidence type="ECO:0000256" key="1">
    <source>
        <dbReference type="SAM" id="SignalP"/>
    </source>
</evidence>
<protein>
    <submittedName>
        <fullName evidence="2">PEP-CTERM domain protein</fullName>
    </submittedName>
</protein>
<dbReference type="RefSeq" id="WP_064025634.1">
    <property type="nucleotide sequence ID" value="NZ_CP023669.1"/>
</dbReference>
<name>A0A177N1D2_9GAMM</name>
<sequence length="376" mass="39785">MATKLKFQAYAATFSLALLPNIAAASFLGFLGNFDVVNDTGNTAHGFEIELEGLHSSDITDTFGGANRGFPSGTGFDPNTAVVRYGAPTITEYANGSIFGTRVTYASAWDAASQSWLFGTPSGTFITPGDNCWTGGGVGYNAGTPCDHFGVGTSKTASKTSYSWLFDDGSNSGKLTNSNGQVVLPAPNWNVIPADPAPAGQPQPKPVVAADIRAPQAEQEGQFGEAIWVKVFRTELEREVELEELIGGNPVIEQAETEIEWQLLQTDPGNPDAGKLEAGYLNVLGQNAESVIFRYEFYKYAGEYDPENHEAKVGSDSNPTEAEIGTYLGAQNGAVNLNAVAPVPVPPAVWLMGSALLGLAANRRRHSAAAAQADRI</sequence>
<evidence type="ECO:0000313" key="4">
    <source>
        <dbReference type="Proteomes" id="UP000077734"/>
    </source>
</evidence>
<evidence type="ECO:0000313" key="3">
    <source>
        <dbReference type="EMBL" id="OAI28363.1"/>
    </source>
</evidence>
<dbReference type="OrthoDB" id="259335at2"/>
<gene>
    <name evidence="3" type="ORF">A1356_07250</name>
    <name evidence="2" type="ORF">A1507_21150</name>
</gene>
<dbReference type="EMBL" id="LUUL01000057">
    <property type="protein sequence ID" value="OAI28363.1"/>
    <property type="molecule type" value="Genomic_DNA"/>
</dbReference>
<dbReference type="EMBL" id="LUUJ01000127">
    <property type="protein sequence ID" value="OAI10969.1"/>
    <property type="molecule type" value="Genomic_DNA"/>
</dbReference>
<dbReference type="Proteomes" id="UP000077734">
    <property type="component" value="Unassembled WGS sequence"/>
</dbReference>
<feature type="chain" id="PRO_5015052466" evidence="1">
    <location>
        <begin position="26"/>
        <end position="376"/>
    </location>
</feature>
<evidence type="ECO:0000313" key="5">
    <source>
        <dbReference type="Proteomes" id="UP000077857"/>
    </source>
</evidence>
<dbReference type="KEGG" id="mko:MKLM6_2382"/>
<accession>A0A177N1D2</accession>
<keyword evidence="1" id="KW-0732">Signal</keyword>